<dbReference type="Proteomes" id="UP000001646">
    <property type="component" value="Chromosome 6"/>
</dbReference>
<dbReference type="InParanoid" id="A0A803U0N7"/>
<dbReference type="GeneTree" id="ENSGT00390000004417"/>
<dbReference type="PANTHER" id="PTHR31817:SF3">
    <property type="entry name" value="TYROSINE CARBOXYPEPTIDASE MATCAP2-RELATED"/>
    <property type="match status" value="1"/>
</dbReference>
<dbReference type="Pfam" id="PF08014">
    <property type="entry name" value="MATCAP"/>
    <property type="match status" value="1"/>
</dbReference>
<evidence type="ECO:0000256" key="2">
    <source>
        <dbReference type="ARBA" id="ARBA00022670"/>
    </source>
</evidence>
<proteinExistence type="predicted"/>
<dbReference type="PANTHER" id="PTHR31817">
    <property type="match status" value="1"/>
</dbReference>
<name>A0A803U0N7_ANOCA</name>
<keyword evidence="3" id="KW-0378">Hydrolase</keyword>
<dbReference type="AlphaFoldDB" id="A0A803U0N7"/>
<dbReference type="GO" id="GO:0008237">
    <property type="term" value="F:metallopeptidase activity"/>
    <property type="evidence" value="ECO:0007669"/>
    <property type="project" value="UniProtKB-KW"/>
</dbReference>
<reference evidence="5 6" key="1">
    <citation type="submission" date="2009-12" db="EMBL/GenBank/DDBJ databases">
        <title>The Genome Sequence of Anolis carolinensis (Green Anole Lizard).</title>
        <authorList>
            <consortium name="The Genome Sequencing Platform"/>
            <person name="Di Palma F."/>
            <person name="Alfoldi J."/>
            <person name="Heiman D."/>
            <person name="Young S."/>
            <person name="Grabherr M."/>
            <person name="Johnson J."/>
            <person name="Lander E.S."/>
            <person name="Lindblad-Toh K."/>
        </authorList>
    </citation>
    <scope>NUCLEOTIDE SEQUENCE [LARGE SCALE GENOMIC DNA]</scope>
    <source>
        <strain evidence="5 6">JBL SC #1</strain>
    </source>
</reference>
<organism evidence="5 6">
    <name type="scientific">Anolis carolinensis</name>
    <name type="common">Green anole</name>
    <name type="synonym">American chameleon</name>
    <dbReference type="NCBI Taxonomy" id="28377"/>
    <lineage>
        <taxon>Eukaryota</taxon>
        <taxon>Metazoa</taxon>
        <taxon>Chordata</taxon>
        <taxon>Craniata</taxon>
        <taxon>Vertebrata</taxon>
        <taxon>Euteleostomi</taxon>
        <taxon>Lepidosauria</taxon>
        <taxon>Squamata</taxon>
        <taxon>Bifurcata</taxon>
        <taxon>Unidentata</taxon>
        <taxon>Episquamata</taxon>
        <taxon>Toxicofera</taxon>
        <taxon>Iguania</taxon>
        <taxon>Dactyloidae</taxon>
        <taxon>Anolis</taxon>
    </lineage>
</organism>
<keyword evidence="2" id="KW-0645">Protease</keyword>
<evidence type="ECO:0000256" key="1">
    <source>
        <dbReference type="ARBA" id="ARBA00001947"/>
    </source>
</evidence>
<dbReference type="Bgee" id="ENSACAG00000007307">
    <property type="expression patterns" value="Expressed in brain and 10 other cell types or tissues"/>
</dbReference>
<accession>A0A803U0N7</accession>
<dbReference type="InterPro" id="IPR012548">
    <property type="entry name" value="MATCAP"/>
</dbReference>
<evidence type="ECO:0000313" key="6">
    <source>
        <dbReference type="Proteomes" id="UP000001646"/>
    </source>
</evidence>
<dbReference type="SMART" id="SM01154">
    <property type="entry name" value="DUF1704"/>
    <property type="match status" value="1"/>
</dbReference>
<dbReference type="Ensembl" id="ENSACAT00000044228.1">
    <property type="protein sequence ID" value="ENSACAP00000041027.1"/>
    <property type="gene ID" value="ENSACAG00000007307.4"/>
</dbReference>
<keyword evidence="6" id="KW-1185">Reference proteome</keyword>
<evidence type="ECO:0000313" key="5">
    <source>
        <dbReference type="Ensembl" id="ENSACAP00000041027.1"/>
    </source>
</evidence>
<evidence type="ECO:0000256" key="4">
    <source>
        <dbReference type="ARBA" id="ARBA00023049"/>
    </source>
</evidence>
<dbReference type="GO" id="GO:0006508">
    <property type="term" value="P:proteolysis"/>
    <property type="evidence" value="ECO:0007669"/>
    <property type="project" value="UniProtKB-KW"/>
</dbReference>
<comment type="cofactor">
    <cofactor evidence="1">
        <name>Zn(2+)</name>
        <dbReference type="ChEBI" id="CHEBI:29105"/>
    </cofactor>
</comment>
<keyword evidence="4" id="KW-0482">Metalloprotease</keyword>
<sequence length="703" mass="80737">MMLESICVTEKLHWPQQELSKKTVLSPEEHQSILKNENNSTQHISRPRILKDTFTTGTSSYNVILQSKEEKKHLFQKHPSTCYKRLRKSTKPISGSRSNERHKAPVPLFRNGWCCLNKQASLFITSPVPSSVKLTHSISVAGSSIGLQSQAKTKAKRHSFTNLTKPKPLQMSKSCLKEGDPAGRKFCILTAIKPSNVEREKMKFFSSDFIYNPQFEYASSTLSNVLAKYSQASNRFLKQAINIMELTLEKYGSYENFEQATGGSLLPRSRIWNHVRKYMVKEGCLGEIAVHLSEDLLSRASMTVVNGRPTLTINVSTAREHWLEGMLRHEIGTHYLRGINNNSQLWSNWNGRKKHGLKPINPTEEGLASLHSVLFRKDPFLWRAALLYYTVYQASQMSFRELFRDIGKFVTDPNTRWDYCVRAKRGWTDTSQPGCFSKDQVYLDGILRILRYRHSIDFYLLTALGKVDKEKTWLWLTNGTLKKETEGLILAAQEQAIRTNAIKAKIEKSSDDPKCRLCKEADETMDHILSCCKKIAQMDYKQRHNYVAQMIHYNLCHKYHLLVVKNWWDHKHAKVVENEHAKILWDFRIQTDKVLEHNTPDITVVGKKKVWIIDVAIPGDSRIDKKKNQPLSTIIKTSKSNCKKLWHEPVQVVLVVIGTLGAVPKDLNRHLETINIDKITICQLQKATLLGSAHIIRKYITQS</sequence>
<gene>
    <name evidence="5" type="primary">MATCAP2</name>
</gene>
<protein>
    <submittedName>
        <fullName evidence="5">Microtubule associated tyrosine carboxypeptidase 2</fullName>
    </submittedName>
</protein>
<reference evidence="5" key="3">
    <citation type="submission" date="2025-09" db="UniProtKB">
        <authorList>
            <consortium name="Ensembl"/>
        </authorList>
    </citation>
    <scope>IDENTIFICATION</scope>
</reference>
<evidence type="ECO:0000256" key="3">
    <source>
        <dbReference type="ARBA" id="ARBA00022801"/>
    </source>
</evidence>
<reference evidence="5" key="2">
    <citation type="submission" date="2025-08" db="UniProtKB">
        <authorList>
            <consortium name="Ensembl"/>
        </authorList>
    </citation>
    <scope>IDENTIFICATION</scope>
</reference>